<reference evidence="2" key="1">
    <citation type="submission" date="2018-11" db="EMBL/GenBank/DDBJ databases">
        <authorList>
            <person name="Alioto T."/>
            <person name="Alioto T."/>
        </authorList>
    </citation>
    <scope>NUCLEOTIDE SEQUENCE</scope>
</reference>
<dbReference type="SUPFAM" id="SSF48403">
    <property type="entry name" value="Ankyrin repeat"/>
    <property type="match status" value="1"/>
</dbReference>
<sequence>MELISLVKSKKESQAINLIENGVDTSCVDQDDKTALQHASTAGLVNVIISILEESVLTLDSSGKDGKTAVHLAVINKNIEVLVALVTYGANINILDK</sequence>
<accession>A0A8B6EQW0</accession>
<dbReference type="Gene3D" id="1.25.40.20">
    <property type="entry name" value="Ankyrin repeat-containing domain"/>
    <property type="match status" value="1"/>
</dbReference>
<evidence type="ECO:0000313" key="3">
    <source>
        <dbReference type="Proteomes" id="UP000596742"/>
    </source>
</evidence>
<dbReference type="SMART" id="SM00248">
    <property type="entry name" value="ANK"/>
    <property type="match status" value="2"/>
</dbReference>
<feature type="repeat" description="ANK" evidence="1">
    <location>
        <begin position="65"/>
        <end position="97"/>
    </location>
</feature>
<keyword evidence="1" id="KW-0040">ANK repeat</keyword>
<protein>
    <submittedName>
        <fullName evidence="2">Uncharacterized protein</fullName>
    </submittedName>
</protein>
<proteinExistence type="predicted"/>
<organism evidence="2 3">
    <name type="scientific">Mytilus galloprovincialis</name>
    <name type="common">Mediterranean mussel</name>
    <dbReference type="NCBI Taxonomy" id="29158"/>
    <lineage>
        <taxon>Eukaryota</taxon>
        <taxon>Metazoa</taxon>
        <taxon>Spiralia</taxon>
        <taxon>Lophotrochozoa</taxon>
        <taxon>Mollusca</taxon>
        <taxon>Bivalvia</taxon>
        <taxon>Autobranchia</taxon>
        <taxon>Pteriomorphia</taxon>
        <taxon>Mytilida</taxon>
        <taxon>Mytiloidea</taxon>
        <taxon>Mytilidae</taxon>
        <taxon>Mytilinae</taxon>
        <taxon>Mytilus</taxon>
    </lineage>
</organism>
<dbReference type="Pfam" id="PF12796">
    <property type="entry name" value="Ank_2"/>
    <property type="match status" value="1"/>
</dbReference>
<dbReference type="Proteomes" id="UP000596742">
    <property type="component" value="Unassembled WGS sequence"/>
</dbReference>
<evidence type="ECO:0000256" key="1">
    <source>
        <dbReference type="PROSITE-ProRule" id="PRU00023"/>
    </source>
</evidence>
<dbReference type="PROSITE" id="PS50088">
    <property type="entry name" value="ANK_REPEAT"/>
    <property type="match status" value="1"/>
</dbReference>
<dbReference type="InterPro" id="IPR036770">
    <property type="entry name" value="Ankyrin_rpt-contain_sf"/>
</dbReference>
<dbReference type="AlphaFoldDB" id="A0A8B6EQW0"/>
<dbReference type="OrthoDB" id="20872at2759"/>
<gene>
    <name evidence="2" type="ORF">MGAL_10B077079</name>
</gene>
<evidence type="ECO:0000313" key="2">
    <source>
        <dbReference type="EMBL" id="VDI37834.1"/>
    </source>
</evidence>
<dbReference type="PROSITE" id="PS50297">
    <property type="entry name" value="ANK_REP_REGION"/>
    <property type="match status" value="1"/>
</dbReference>
<name>A0A8B6EQW0_MYTGA</name>
<dbReference type="InterPro" id="IPR002110">
    <property type="entry name" value="Ankyrin_rpt"/>
</dbReference>
<keyword evidence="3" id="KW-1185">Reference proteome</keyword>
<comment type="caution">
    <text evidence="2">The sequence shown here is derived from an EMBL/GenBank/DDBJ whole genome shotgun (WGS) entry which is preliminary data.</text>
</comment>
<dbReference type="EMBL" id="UYJE01005502">
    <property type="protein sequence ID" value="VDI37834.1"/>
    <property type="molecule type" value="Genomic_DNA"/>
</dbReference>
<feature type="non-terminal residue" evidence="2">
    <location>
        <position position="1"/>
    </location>
</feature>